<comment type="caution">
    <text evidence="2">The sequence shown here is derived from an EMBL/GenBank/DDBJ whole genome shotgun (WGS) entry which is preliminary data.</text>
</comment>
<protein>
    <submittedName>
        <fullName evidence="2">Uncharacterized protein</fullName>
    </submittedName>
</protein>
<sequence length="38" mass="4553">MSGGRLSEILFLLFIVFSVIFFFLKRKINRKNLKYQNA</sequence>
<keyword evidence="1" id="KW-1133">Transmembrane helix</keyword>
<keyword evidence="1" id="KW-0812">Transmembrane</keyword>
<dbReference type="Proteomes" id="UP000004524">
    <property type="component" value="Unassembled WGS sequence"/>
</dbReference>
<organism evidence="2 3">
    <name type="scientific">Segatella baroniae B14</name>
    <dbReference type="NCBI Taxonomy" id="752555"/>
    <lineage>
        <taxon>Bacteria</taxon>
        <taxon>Pseudomonadati</taxon>
        <taxon>Bacteroidota</taxon>
        <taxon>Bacteroidia</taxon>
        <taxon>Bacteroidales</taxon>
        <taxon>Prevotellaceae</taxon>
        <taxon>Segatella</taxon>
    </lineage>
</organism>
<gene>
    <name evidence="2" type="ORF">PBR_2856</name>
</gene>
<evidence type="ECO:0000256" key="1">
    <source>
        <dbReference type="SAM" id="Phobius"/>
    </source>
</evidence>
<proteinExistence type="predicted"/>
<keyword evidence="1" id="KW-0472">Membrane</keyword>
<reference evidence="2 3" key="1">
    <citation type="journal article" date="2010" name="Microb. Ecol.">
        <title>Comparative genome analysis of Prevotella ruminicola and Prevotella bryantii: insights into their environmental niche.</title>
        <authorList>
            <consortium name="North American Consortium for Rumen Bacteria"/>
            <person name="Purushe J."/>
            <person name="Fouts D.E."/>
            <person name="Morrison M."/>
            <person name="White B.A."/>
            <person name="Mackie R.I."/>
            <person name="Coutinho P.M."/>
            <person name="Henrissat B."/>
            <person name="Nelson K.E."/>
        </authorList>
    </citation>
    <scope>NUCLEOTIDE SEQUENCE [LARGE SCALE GENOMIC DNA]</scope>
    <source>
        <strain evidence="2 3">B14</strain>
    </source>
</reference>
<evidence type="ECO:0000313" key="2">
    <source>
        <dbReference type="EMBL" id="EFI73334.1"/>
    </source>
</evidence>
<keyword evidence="3" id="KW-1185">Reference proteome</keyword>
<evidence type="ECO:0000313" key="3">
    <source>
        <dbReference type="Proteomes" id="UP000004524"/>
    </source>
</evidence>
<dbReference type="EMBL" id="ADWO01000010">
    <property type="protein sequence ID" value="EFI73334.1"/>
    <property type="molecule type" value="Genomic_DNA"/>
</dbReference>
<name>D8DTA3_9BACT</name>
<accession>D8DTA3</accession>
<feature type="transmembrane region" description="Helical" evidence="1">
    <location>
        <begin position="6"/>
        <end position="24"/>
    </location>
</feature>
<dbReference type="AlphaFoldDB" id="D8DTA3"/>